<name>A0ABU5DQQ7_9BURK</name>
<dbReference type="InterPro" id="IPR016147">
    <property type="entry name" value="Pili_assmbl_chaperone_N"/>
</dbReference>
<dbReference type="SUPFAM" id="SSF49354">
    <property type="entry name" value="PapD-like"/>
    <property type="match status" value="1"/>
</dbReference>
<comment type="caution">
    <text evidence="3">The sequence shown here is derived from an EMBL/GenBank/DDBJ whole genome shotgun (WGS) entry which is preliminary data.</text>
</comment>
<dbReference type="Gene3D" id="2.60.40.10">
    <property type="entry name" value="Immunoglobulins"/>
    <property type="match status" value="1"/>
</dbReference>
<evidence type="ECO:0000259" key="2">
    <source>
        <dbReference type="Pfam" id="PF00345"/>
    </source>
</evidence>
<dbReference type="Pfam" id="PF00345">
    <property type="entry name" value="PapD_N"/>
    <property type="match status" value="1"/>
</dbReference>
<gene>
    <name evidence="3" type="ORF">SNE35_29410</name>
</gene>
<evidence type="ECO:0000313" key="4">
    <source>
        <dbReference type="Proteomes" id="UP001285263"/>
    </source>
</evidence>
<dbReference type="RefSeq" id="WP_320426620.1">
    <property type="nucleotide sequence ID" value="NZ_JAXCLA010000011.1"/>
</dbReference>
<feature type="signal peptide" evidence="1">
    <location>
        <begin position="1"/>
        <end position="20"/>
    </location>
</feature>
<keyword evidence="4" id="KW-1185">Reference proteome</keyword>
<protein>
    <submittedName>
        <fullName evidence="3">Fimbria/pilus periplasmic chaperone</fullName>
    </submittedName>
</protein>
<sequence length="247" mass="26884">MNRWILLLVFALCSPLAARASDVTLMPVNVRLDRNNDRATVQVVNNGAEPVMMQADAISWTRVNGVDQDGPTTDLIVNPPVFTVQPGQTQVLRLGLRRNQELQQEGTYRIVLREVPIPRAADSAQVSGSVRVLVTMRVPVFVAPAQVKRSEQWKVSRASNGDLLAEVSNQGNVHLKIAELRLQGEGGEALAALTQKGSTSVIFPGEQRVFRLPGNTAVAAARVQVQTDEGVRMVALNDLADPARDRP</sequence>
<feature type="chain" id="PRO_5047455638" evidence="1">
    <location>
        <begin position="21"/>
        <end position="247"/>
    </location>
</feature>
<dbReference type="Proteomes" id="UP001285263">
    <property type="component" value="Unassembled WGS sequence"/>
</dbReference>
<reference evidence="3 4" key="1">
    <citation type="submission" date="2023-11" db="EMBL/GenBank/DDBJ databases">
        <title>Paucibacter sp. nov., isolated from fresh soil in Korea.</title>
        <authorList>
            <person name="Le N.T.T."/>
        </authorList>
    </citation>
    <scope>NUCLEOTIDE SEQUENCE [LARGE SCALE GENOMIC DNA]</scope>
    <source>
        <strain evidence="3 4">R3-3</strain>
    </source>
</reference>
<organism evidence="3 4">
    <name type="scientific">Roseateles agri</name>
    <dbReference type="NCBI Taxonomy" id="3098619"/>
    <lineage>
        <taxon>Bacteria</taxon>
        <taxon>Pseudomonadati</taxon>
        <taxon>Pseudomonadota</taxon>
        <taxon>Betaproteobacteria</taxon>
        <taxon>Burkholderiales</taxon>
        <taxon>Sphaerotilaceae</taxon>
        <taxon>Roseateles</taxon>
    </lineage>
</organism>
<accession>A0ABU5DQQ7</accession>
<dbReference type="EMBL" id="JAXCLA010000011">
    <property type="protein sequence ID" value="MDY0748652.1"/>
    <property type="molecule type" value="Genomic_DNA"/>
</dbReference>
<feature type="domain" description="Pili assembly chaperone N-terminal" evidence="2">
    <location>
        <begin position="23"/>
        <end position="147"/>
    </location>
</feature>
<keyword evidence="1" id="KW-0732">Signal</keyword>
<dbReference type="PANTHER" id="PTHR30251">
    <property type="entry name" value="PILUS ASSEMBLY CHAPERONE"/>
    <property type="match status" value="1"/>
</dbReference>
<proteinExistence type="predicted"/>
<dbReference type="InterPro" id="IPR008962">
    <property type="entry name" value="PapD-like_sf"/>
</dbReference>
<dbReference type="InterPro" id="IPR013783">
    <property type="entry name" value="Ig-like_fold"/>
</dbReference>
<dbReference type="InterPro" id="IPR050643">
    <property type="entry name" value="Periplasmic_pilus_chap"/>
</dbReference>
<evidence type="ECO:0000256" key="1">
    <source>
        <dbReference type="SAM" id="SignalP"/>
    </source>
</evidence>
<evidence type="ECO:0000313" key="3">
    <source>
        <dbReference type="EMBL" id="MDY0748652.1"/>
    </source>
</evidence>
<dbReference type="PANTHER" id="PTHR30251:SF4">
    <property type="entry name" value="SLR1668 PROTEIN"/>
    <property type="match status" value="1"/>
</dbReference>